<dbReference type="GO" id="GO:0003677">
    <property type="term" value="F:DNA binding"/>
    <property type="evidence" value="ECO:0007669"/>
    <property type="project" value="UniProtKB-KW"/>
</dbReference>
<accession>A0A438AHK8</accession>
<dbReference type="InterPro" id="IPR050707">
    <property type="entry name" value="HTH_MetabolicPath_Reg"/>
</dbReference>
<evidence type="ECO:0000259" key="6">
    <source>
        <dbReference type="PROSITE" id="PS51078"/>
    </source>
</evidence>
<dbReference type="EMBL" id="RQXX01000003">
    <property type="protein sequence ID" value="RVV98211.1"/>
    <property type="molecule type" value="Genomic_DNA"/>
</dbReference>
<evidence type="ECO:0000256" key="2">
    <source>
        <dbReference type="ARBA" id="ARBA00023125"/>
    </source>
</evidence>
<dbReference type="Proteomes" id="UP000285908">
    <property type="component" value="Unassembled WGS sequence"/>
</dbReference>
<protein>
    <submittedName>
        <fullName evidence="7">IclR family transcriptional regulator</fullName>
    </submittedName>
</protein>
<dbReference type="InterPro" id="IPR029016">
    <property type="entry name" value="GAF-like_dom_sf"/>
</dbReference>
<evidence type="ECO:0000256" key="3">
    <source>
        <dbReference type="ARBA" id="ARBA00023163"/>
    </source>
</evidence>
<keyword evidence="1" id="KW-0805">Transcription regulation</keyword>
<dbReference type="InterPro" id="IPR036388">
    <property type="entry name" value="WH-like_DNA-bd_sf"/>
</dbReference>
<feature type="domain" description="HTH iclR-type" evidence="5">
    <location>
        <begin position="22"/>
        <end position="83"/>
    </location>
</feature>
<dbReference type="Pfam" id="PF09339">
    <property type="entry name" value="HTH_IclR"/>
    <property type="match status" value="1"/>
</dbReference>
<comment type="caution">
    <text evidence="7">The sequence shown here is derived from an EMBL/GenBank/DDBJ whole genome shotgun (WGS) entry which is preliminary data.</text>
</comment>
<reference evidence="7 8" key="1">
    <citation type="submission" date="2018-11" db="EMBL/GenBank/DDBJ databases">
        <title>Mesobaculum littorinae gen. nov., sp. nov., isolated from Littorina scabra that represents a novel genus of the order Rhodobacteraceae.</title>
        <authorList>
            <person name="Li F."/>
        </authorList>
    </citation>
    <scope>NUCLEOTIDE SEQUENCE [LARGE SCALE GENOMIC DNA]</scope>
    <source>
        <strain evidence="7 8">M0103</strain>
    </source>
</reference>
<dbReference type="PROSITE" id="PS51078">
    <property type="entry name" value="ICLR_ED"/>
    <property type="match status" value="1"/>
</dbReference>
<evidence type="ECO:0000313" key="8">
    <source>
        <dbReference type="Proteomes" id="UP000285908"/>
    </source>
</evidence>
<dbReference type="SMART" id="SM00346">
    <property type="entry name" value="HTH_ICLR"/>
    <property type="match status" value="1"/>
</dbReference>
<feature type="domain" description="IclR-ED" evidence="6">
    <location>
        <begin position="84"/>
        <end position="271"/>
    </location>
</feature>
<dbReference type="InterPro" id="IPR005471">
    <property type="entry name" value="Tscrpt_reg_IclR_N"/>
</dbReference>
<keyword evidence="2" id="KW-0238">DNA-binding</keyword>
<organism evidence="7 8">
    <name type="scientific">Mesobaculum littorinae</name>
    <dbReference type="NCBI Taxonomy" id="2486419"/>
    <lineage>
        <taxon>Bacteria</taxon>
        <taxon>Pseudomonadati</taxon>
        <taxon>Pseudomonadota</taxon>
        <taxon>Alphaproteobacteria</taxon>
        <taxon>Rhodobacterales</taxon>
        <taxon>Roseobacteraceae</taxon>
        <taxon>Mesobaculum</taxon>
    </lineage>
</organism>
<dbReference type="PANTHER" id="PTHR30136:SF35">
    <property type="entry name" value="HTH-TYPE TRANSCRIPTIONAL REGULATOR RV1719"/>
    <property type="match status" value="1"/>
</dbReference>
<dbReference type="GO" id="GO:0003700">
    <property type="term" value="F:DNA-binding transcription factor activity"/>
    <property type="evidence" value="ECO:0007669"/>
    <property type="project" value="TreeGrafter"/>
</dbReference>
<dbReference type="Gene3D" id="1.10.10.10">
    <property type="entry name" value="Winged helix-like DNA-binding domain superfamily/Winged helix DNA-binding domain"/>
    <property type="match status" value="1"/>
</dbReference>
<dbReference type="SUPFAM" id="SSF55781">
    <property type="entry name" value="GAF domain-like"/>
    <property type="match status" value="1"/>
</dbReference>
<dbReference type="Gene3D" id="3.30.450.40">
    <property type="match status" value="1"/>
</dbReference>
<evidence type="ECO:0000313" key="7">
    <source>
        <dbReference type="EMBL" id="RVV98211.1"/>
    </source>
</evidence>
<evidence type="ECO:0000259" key="5">
    <source>
        <dbReference type="PROSITE" id="PS51077"/>
    </source>
</evidence>
<dbReference type="InterPro" id="IPR014757">
    <property type="entry name" value="Tscrpt_reg_IclR_C"/>
</dbReference>
<dbReference type="AlphaFoldDB" id="A0A438AHK8"/>
<keyword evidence="3" id="KW-0804">Transcription</keyword>
<dbReference type="PANTHER" id="PTHR30136">
    <property type="entry name" value="HELIX-TURN-HELIX TRANSCRIPTIONAL REGULATOR, ICLR FAMILY"/>
    <property type="match status" value="1"/>
</dbReference>
<dbReference type="PROSITE" id="PS51077">
    <property type="entry name" value="HTH_ICLR"/>
    <property type="match status" value="1"/>
</dbReference>
<dbReference type="InterPro" id="IPR036390">
    <property type="entry name" value="WH_DNA-bd_sf"/>
</dbReference>
<evidence type="ECO:0000256" key="1">
    <source>
        <dbReference type="ARBA" id="ARBA00023015"/>
    </source>
</evidence>
<dbReference type="OrthoDB" id="6057486at2"/>
<proteinExistence type="predicted"/>
<feature type="region of interest" description="Disordered" evidence="4">
    <location>
        <begin position="1"/>
        <end position="20"/>
    </location>
</feature>
<dbReference type="GO" id="GO:0045892">
    <property type="term" value="P:negative regulation of DNA-templated transcription"/>
    <property type="evidence" value="ECO:0007669"/>
    <property type="project" value="TreeGrafter"/>
</dbReference>
<keyword evidence="8" id="KW-1185">Reference proteome</keyword>
<gene>
    <name evidence="7" type="ORF">EKE94_09490</name>
</gene>
<sequence length="272" mass="28838">MPSSEAAKPKGGEPRITGGTSVPALRRAVAVMDCISRASGEVTAVALARELGIPKSTLHGLLAAMEELELIYRDAHGAIQTGPRPLAWSRDFIARSDLAGAFNRYFASRVENAQRLAGYTITMTVRDGRDVVYIACSRASQPLGVEFQVGMRLPAPFTATGKALLGMLSDEELHALFEPEFPPPLTRFSVRGISALRDSMQGQDERGYSIDDGETREGMICLGSTVHDHSGQVRAGLALSVTRTEAKSAGTETLGAALKAAADDISVLLGAP</sequence>
<dbReference type="RefSeq" id="WP_127906875.1">
    <property type="nucleotide sequence ID" value="NZ_RQXX01000003.1"/>
</dbReference>
<dbReference type="SUPFAM" id="SSF46785">
    <property type="entry name" value="Winged helix' DNA-binding domain"/>
    <property type="match status" value="1"/>
</dbReference>
<dbReference type="Pfam" id="PF01614">
    <property type="entry name" value="IclR_C"/>
    <property type="match status" value="1"/>
</dbReference>
<name>A0A438AHK8_9RHOB</name>
<evidence type="ECO:0000256" key="4">
    <source>
        <dbReference type="SAM" id="MobiDB-lite"/>
    </source>
</evidence>